<feature type="transmembrane region" description="Helical" evidence="6">
    <location>
        <begin position="225"/>
        <end position="247"/>
    </location>
</feature>
<dbReference type="InterPro" id="IPR005226">
    <property type="entry name" value="UPF0014_fam"/>
</dbReference>
<proteinExistence type="inferred from homology"/>
<name>A0A5Q4VJ97_9BACT</name>
<dbReference type="GO" id="GO:0005886">
    <property type="term" value="C:plasma membrane"/>
    <property type="evidence" value="ECO:0007669"/>
    <property type="project" value="TreeGrafter"/>
</dbReference>
<feature type="transmembrane region" description="Helical" evidence="6">
    <location>
        <begin position="40"/>
        <end position="58"/>
    </location>
</feature>
<organism evidence="7 8">
    <name type="scientific">Desulfobotulus mexicanus</name>
    <dbReference type="NCBI Taxonomy" id="2586642"/>
    <lineage>
        <taxon>Bacteria</taxon>
        <taxon>Pseudomonadati</taxon>
        <taxon>Thermodesulfobacteriota</taxon>
        <taxon>Desulfobacteria</taxon>
        <taxon>Desulfobacterales</taxon>
        <taxon>Desulfobacteraceae</taxon>
        <taxon>Desulfobotulus</taxon>
    </lineage>
</organism>
<dbReference type="PANTHER" id="PTHR30028:SF0">
    <property type="entry name" value="PROTEIN ALUMINUM SENSITIVE 3"/>
    <property type="match status" value="1"/>
</dbReference>
<evidence type="ECO:0000256" key="6">
    <source>
        <dbReference type="SAM" id="Phobius"/>
    </source>
</evidence>
<protein>
    <submittedName>
        <fullName evidence="7">Iron export ABC transporter permease subunit FetB</fullName>
    </submittedName>
</protein>
<comment type="caution">
    <text evidence="7">The sequence shown here is derived from an EMBL/GenBank/DDBJ whole genome shotgun (WGS) entry which is preliminary data.</text>
</comment>
<reference evidence="7 8" key="1">
    <citation type="submission" date="2019-06" db="EMBL/GenBank/DDBJ databases">
        <title>Desulfobotulus mexicanus sp. nov., a novel sulfate-reducing bacterium isolated from the sediment of an alkaline crater lake in Mexico.</title>
        <authorList>
            <person name="Hirschler-Rea A."/>
        </authorList>
    </citation>
    <scope>NUCLEOTIDE SEQUENCE [LARGE SCALE GENOMIC DNA]</scope>
    <source>
        <strain evidence="7 8">PAR22N</strain>
    </source>
</reference>
<gene>
    <name evidence="7" type="primary">fetB</name>
    <name evidence="7" type="ORF">FIM25_01265</name>
</gene>
<evidence type="ECO:0000256" key="3">
    <source>
        <dbReference type="ARBA" id="ARBA00022692"/>
    </source>
</evidence>
<dbReference type="Proteomes" id="UP000321899">
    <property type="component" value="Unassembled WGS sequence"/>
</dbReference>
<dbReference type="Pfam" id="PF03649">
    <property type="entry name" value="UPF0014"/>
    <property type="match status" value="1"/>
</dbReference>
<evidence type="ECO:0000256" key="4">
    <source>
        <dbReference type="ARBA" id="ARBA00022989"/>
    </source>
</evidence>
<sequence>MVMVTLSPFDLALAGTLIFINAGLSLLLRLNIGRQLMVSALRTVLQLSLLGFVLKFIFDLVNPGLIALMAFFMITTAGWEVMQRQSYRFSGIWGFGIGTSAMCLSSFLITLFALIAIIGKDPWYAPQYAIPLLGMILGNTMTGIAIGLDRLTQTVWEKKAVIETRLMLGQKFSEAVSDIRRDSIRSGLIPIINAMSVAGIVSLPGMMTGQILAGAPPMEAVKYQILIMFLIAGGAGFGTIFAVGAGAKRLSDGRDRLRLDRLGKKK</sequence>
<evidence type="ECO:0000256" key="2">
    <source>
        <dbReference type="ARBA" id="ARBA00005268"/>
    </source>
</evidence>
<dbReference type="EMBL" id="VDMB01000001">
    <property type="protein sequence ID" value="TYT76210.1"/>
    <property type="molecule type" value="Genomic_DNA"/>
</dbReference>
<comment type="similarity">
    <text evidence="2">Belongs to the UPF0014 family.</text>
</comment>
<evidence type="ECO:0000256" key="1">
    <source>
        <dbReference type="ARBA" id="ARBA00004141"/>
    </source>
</evidence>
<feature type="transmembrane region" description="Helical" evidence="6">
    <location>
        <begin position="64"/>
        <end position="81"/>
    </location>
</feature>
<feature type="transmembrane region" description="Helical" evidence="6">
    <location>
        <begin position="130"/>
        <end position="148"/>
    </location>
</feature>
<dbReference type="PANTHER" id="PTHR30028">
    <property type="entry name" value="UPF0014 INNER MEMBRANE PROTEIN YBBM-RELATED"/>
    <property type="match status" value="1"/>
</dbReference>
<evidence type="ECO:0000313" key="8">
    <source>
        <dbReference type="Proteomes" id="UP000321899"/>
    </source>
</evidence>
<feature type="transmembrane region" description="Helical" evidence="6">
    <location>
        <begin position="93"/>
        <end position="118"/>
    </location>
</feature>
<keyword evidence="5 6" id="KW-0472">Membrane</keyword>
<keyword evidence="4 6" id="KW-1133">Transmembrane helix</keyword>
<evidence type="ECO:0000256" key="5">
    <source>
        <dbReference type="ARBA" id="ARBA00023136"/>
    </source>
</evidence>
<keyword evidence="3 6" id="KW-0812">Transmembrane</keyword>
<dbReference type="OrthoDB" id="9791807at2"/>
<comment type="subcellular location">
    <subcellularLocation>
        <location evidence="1">Membrane</location>
        <topology evidence="1">Multi-pass membrane protein</topology>
    </subcellularLocation>
</comment>
<feature type="transmembrane region" description="Helical" evidence="6">
    <location>
        <begin position="188"/>
        <end position="213"/>
    </location>
</feature>
<dbReference type="AlphaFoldDB" id="A0A5Q4VJ97"/>
<feature type="transmembrane region" description="Helical" evidence="6">
    <location>
        <begin position="6"/>
        <end position="28"/>
    </location>
</feature>
<keyword evidence="8" id="KW-1185">Reference proteome</keyword>
<accession>A0A5Q4VJ97</accession>
<evidence type="ECO:0000313" key="7">
    <source>
        <dbReference type="EMBL" id="TYT76210.1"/>
    </source>
</evidence>